<dbReference type="OrthoDB" id="8026818at2"/>
<proteinExistence type="inferred from homology"/>
<gene>
    <name evidence="5" type="ORF">SAMN05421630_1011328</name>
</gene>
<feature type="domain" description="PucR C-terminal helix-turn-helix" evidence="3">
    <location>
        <begin position="455"/>
        <end position="512"/>
    </location>
</feature>
<dbReference type="InterPro" id="IPR012914">
    <property type="entry name" value="PucR_dom"/>
</dbReference>
<evidence type="ECO:0000259" key="2">
    <source>
        <dbReference type="Pfam" id="PF07905"/>
    </source>
</evidence>
<reference evidence="5 6" key="1">
    <citation type="submission" date="2016-10" db="EMBL/GenBank/DDBJ databases">
        <authorList>
            <person name="de Groot N.N."/>
        </authorList>
    </citation>
    <scope>NUCLEOTIDE SEQUENCE [LARGE SCALE GENOMIC DNA]</scope>
    <source>
        <strain evidence="5 6">CGMCC 4.5506</strain>
    </source>
</reference>
<dbReference type="InterPro" id="IPR042070">
    <property type="entry name" value="PucR_C-HTH_sf"/>
</dbReference>
<dbReference type="STRING" id="530584.SAMN05421630_1011328"/>
<keyword evidence="6" id="KW-1185">Reference proteome</keyword>
<dbReference type="Proteomes" id="UP000199494">
    <property type="component" value="Unassembled WGS sequence"/>
</dbReference>
<evidence type="ECO:0000259" key="3">
    <source>
        <dbReference type="Pfam" id="PF13556"/>
    </source>
</evidence>
<dbReference type="EMBL" id="FMZE01000001">
    <property type="protein sequence ID" value="SDC32959.1"/>
    <property type="molecule type" value="Genomic_DNA"/>
</dbReference>
<protein>
    <submittedName>
        <fullName evidence="5">Purine catabolism regulatory protein</fullName>
    </submittedName>
</protein>
<evidence type="ECO:0000313" key="6">
    <source>
        <dbReference type="Proteomes" id="UP000199494"/>
    </source>
</evidence>
<dbReference type="PANTHER" id="PTHR33744:SF7">
    <property type="entry name" value="PUCR FAMILY TRANSCRIPTIONAL REGULATOR"/>
    <property type="match status" value="1"/>
</dbReference>
<dbReference type="Gene3D" id="1.10.10.2840">
    <property type="entry name" value="PucR C-terminal helix-turn-helix domain"/>
    <property type="match status" value="1"/>
</dbReference>
<comment type="similarity">
    <text evidence="1">Belongs to the CdaR family.</text>
</comment>
<dbReference type="InterPro" id="IPR025736">
    <property type="entry name" value="PucR_C-HTH_dom"/>
</dbReference>
<dbReference type="AlphaFoldDB" id="A0A222VQP2"/>
<sequence>MTSTGAVSVRTLLDNEVIRDAKVVAGDRGLERVVSRFNVMSVPHVAKLVKPDQFLLVTGYPMPRDADGIALLLRDLDAAGIAAVGVKFDQWLPSLPSLVRDTADELGMPLLVVPETTPFDDVLSKGLALVSEHGEGTKGLHARHARMLEIVLRGQGLADVVSELADVLGGAVALCDETGLLLAGSPGAAAELAALSLLDDTARLRGSPSAHTGEKWLSHPVEDGSGVLGRLLFVGDTGTPRLAFLLALAAQVAALQLARERDIVAVQRRFATTVLHALLRGGANEVEEAAGWARRFSWDLARPVSVVLARPLTGGQHLVRRAERAWTASAGRVDGTAACGAFDGELVAVLGEGDDRVLEAADELRTAITHATHAGFAVGVSRRADGPSALPQLYRQARVALDRAAALGEGGIAAIDTLGVFRLFGQLPRPELDTFVTDLLSPVLSLPEAEREDMVHTLRVFLRKHGNVAESARALHLHYNTLRYRVGKLEKLLGPFGSDPDLALDLAVALQIHSVMSGRA</sequence>
<name>A0A222VQP2_9PSEU</name>
<dbReference type="Pfam" id="PF07905">
    <property type="entry name" value="PucR"/>
    <property type="match status" value="1"/>
</dbReference>
<dbReference type="InterPro" id="IPR041522">
    <property type="entry name" value="CdaR_GGDEF"/>
</dbReference>
<accession>A0A222VQP2</accession>
<feature type="domain" description="CdaR GGDEF-like" evidence="4">
    <location>
        <begin position="284"/>
        <end position="402"/>
    </location>
</feature>
<dbReference type="InterPro" id="IPR051448">
    <property type="entry name" value="CdaR-like_regulators"/>
</dbReference>
<dbReference type="Pfam" id="PF17853">
    <property type="entry name" value="GGDEF_2"/>
    <property type="match status" value="1"/>
</dbReference>
<evidence type="ECO:0000313" key="5">
    <source>
        <dbReference type="EMBL" id="SDC32959.1"/>
    </source>
</evidence>
<dbReference type="Pfam" id="PF13556">
    <property type="entry name" value="HTH_30"/>
    <property type="match status" value="1"/>
</dbReference>
<dbReference type="PANTHER" id="PTHR33744">
    <property type="entry name" value="CARBOHYDRATE DIACID REGULATOR"/>
    <property type="match status" value="1"/>
</dbReference>
<dbReference type="KEGG" id="pmad:BAY61_14740"/>
<organism evidence="5 6">
    <name type="scientific">Prauserella marina</name>
    <dbReference type="NCBI Taxonomy" id="530584"/>
    <lineage>
        <taxon>Bacteria</taxon>
        <taxon>Bacillati</taxon>
        <taxon>Actinomycetota</taxon>
        <taxon>Actinomycetes</taxon>
        <taxon>Pseudonocardiales</taxon>
        <taxon>Pseudonocardiaceae</taxon>
        <taxon>Prauserella</taxon>
    </lineage>
</organism>
<feature type="domain" description="Purine catabolism PurC-like" evidence="2">
    <location>
        <begin position="12"/>
        <end position="125"/>
    </location>
</feature>
<evidence type="ECO:0000256" key="1">
    <source>
        <dbReference type="ARBA" id="ARBA00006754"/>
    </source>
</evidence>
<evidence type="ECO:0000259" key="4">
    <source>
        <dbReference type="Pfam" id="PF17853"/>
    </source>
</evidence>
<dbReference type="RefSeq" id="WP_091798404.1">
    <property type="nucleotide sequence ID" value="NZ_CP016353.1"/>
</dbReference>